<sequence>MTRQRLRQWRYPLIALSLILGLLGIHHQYRITASPAAVQRVQTITISNAGFLPNKLTARKGEVISLTVINTDIRPHNLVIRDLQVSSIDLKPSQSTTLQFTVDQEGQFPFVSDTPGYPETGYQGVLIVN</sequence>
<evidence type="ECO:0000313" key="4">
    <source>
        <dbReference type="Proteomes" id="UP000595847"/>
    </source>
</evidence>
<dbReference type="Proteomes" id="UP000595847">
    <property type="component" value="Chromosome"/>
</dbReference>
<gene>
    <name evidence="2" type="ORF">JD108_04150</name>
    <name evidence="3" type="ORF">KDJ56_04150</name>
</gene>
<proteinExistence type="predicted"/>
<dbReference type="InterPro" id="IPR028096">
    <property type="entry name" value="EfeO_Cupredoxin"/>
</dbReference>
<dbReference type="EMBL" id="CP066308">
    <property type="protein sequence ID" value="QQE75131.1"/>
    <property type="molecule type" value="Genomic_DNA"/>
</dbReference>
<dbReference type="KEGG" id="bcop:JD108_04150"/>
<keyword evidence="5" id="KW-1185">Reference proteome</keyword>
<feature type="domain" description="EfeO-type cupredoxin-like" evidence="1">
    <location>
        <begin position="30"/>
        <end position="128"/>
    </location>
</feature>
<dbReference type="Proteomes" id="UP000677234">
    <property type="component" value="Chromosome"/>
</dbReference>
<accession>A0A7T5EM33</accession>
<dbReference type="SUPFAM" id="SSF49503">
    <property type="entry name" value="Cupredoxins"/>
    <property type="match status" value="1"/>
</dbReference>
<dbReference type="EMBL" id="CP073708">
    <property type="protein sequence ID" value="QUO42219.1"/>
    <property type="molecule type" value="Genomic_DNA"/>
</dbReference>
<dbReference type="Gene3D" id="2.60.40.420">
    <property type="entry name" value="Cupredoxins - blue copper proteins"/>
    <property type="match status" value="1"/>
</dbReference>
<protein>
    <submittedName>
        <fullName evidence="2">Cupredoxin domain-containing protein</fullName>
    </submittedName>
</protein>
<dbReference type="RefSeq" id="WP_198828661.1">
    <property type="nucleotide sequence ID" value="NZ_CP066308.1"/>
</dbReference>
<reference evidence="3" key="2">
    <citation type="submission" date="2021-04" db="EMBL/GenBank/DDBJ databases">
        <title>Brevibacillus composti FJAT-54423, complete genome.</title>
        <authorList>
            <person name="Tang R."/>
        </authorList>
    </citation>
    <scope>NUCLEOTIDE SEQUENCE</scope>
    <source>
        <strain evidence="3">FJAT-54424</strain>
    </source>
</reference>
<evidence type="ECO:0000313" key="5">
    <source>
        <dbReference type="Proteomes" id="UP000677234"/>
    </source>
</evidence>
<dbReference type="Pfam" id="PF13473">
    <property type="entry name" value="Cupredoxin_1"/>
    <property type="match status" value="1"/>
</dbReference>
<name>A0A7T5EM33_9BACL</name>
<evidence type="ECO:0000259" key="1">
    <source>
        <dbReference type="Pfam" id="PF13473"/>
    </source>
</evidence>
<reference evidence="2 4" key="1">
    <citation type="submission" date="2020-12" db="EMBL/GenBank/DDBJ databases">
        <title>strain FJAT-54423T represents a novel species of the genus Brevibacillus.</title>
        <authorList>
            <person name="Tang R."/>
        </authorList>
    </citation>
    <scope>NUCLEOTIDE SEQUENCE [LARGE SCALE GENOMIC DNA]</scope>
    <source>
        <strain evidence="2 4">FJAT-54423</strain>
    </source>
</reference>
<dbReference type="InterPro" id="IPR008972">
    <property type="entry name" value="Cupredoxin"/>
</dbReference>
<organism evidence="2 4">
    <name type="scientific">Brevibacillus composti</name>
    <dbReference type="NCBI Taxonomy" id="2796470"/>
    <lineage>
        <taxon>Bacteria</taxon>
        <taxon>Bacillati</taxon>
        <taxon>Bacillota</taxon>
        <taxon>Bacilli</taxon>
        <taxon>Bacillales</taxon>
        <taxon>Paenibacillaceae</taxon>
        <taxon>Brevibacillus</taxon>
    </lineage>
</organism>
<dbReference type="AlphaFoldDB" id="A0A7T5EM33"/>
<evidence type="ECO:0000313" key="3">
    <source>
        <dbReference type="EMBL" id="QUO42219.1"/>
    </source>
</evidence>
<evidence type="ECO:0000313" key="2">
    <source>
        <dbReference type="EMBL" id="QQE75131.1"/>
    </source>
</evidence>